<proteinExistence type="predicted"/>
<feature type="compositionally biased region" description="Basic and acidic residues" evidence="1">
    <location>
        <begin position="197"/>
        <end position="212"/>
    </location>
</feature>
<sequence>MLAGEEGRRGEFSGSGSGSTDWGPPGSETSELVKEKGKGVLANWLKVPSPATCGTACNVRWQQILRKQSHESSSSSSGSDCSEDEQHEQKDEEEHNTLSPASPLARGCPPEEAEEEHPRPPGREEEQLEDEEEEVDDRLVAQLQELLRPEPRSGLALAARALFGGGGSGGEEGRRQRRRAGEGTAPPPPRLTSPPLADRRCRELPPRPDHRPRALTGDGTGAEVMIVRSADL</sequence>
<dbReference type="EMBL" id="HBIU01013481">
    <property type="protein sequence ID" value="CAE0627497.1"/>
    <property type="molecule type" value="Transcribed_RNA"/>
</dbReference>
<protein>
    <submittedName>
        <fullName evidence="2">Uncharacterized protein</fullName>
    </submittedName>
</protein>
<feature type="compositionally biased region" description="Acidic residues" evidence="1">
    <location>
        <begin position="126"/>
        <end position="136"/>
    </location>
</feature>
<evidence type="ECO:0000256" key="1">
    <source>
        <dbReference type="SAM" id="MobiDB-lite"/>
    </source>
</evidence>
<feature type="compositionally biased region" description="Basic and acidic residues" evidence="1">
    <location>
        <begin position="1"/>
        <end position="11"/>
    </location>
</feature>
<feature type="compositionally biased region" description="Basic and acidic residues" evidence="1">
    <location>
        <begin position="87"/>
        <end position="96"/>
    </location>
</feature>
<name>A0A7S3UY22_HETAK</name>
<reference evidence="2" key="1">
    <citation type="submission" date="2021-01" db="EMBL/GenBank/DDBJ databases">
        <authorList>
            <person name="Corre E."/>
            <person name="Pelletier E."/>
            <person name="Niang G."/>
            <person name="Scheremetjew M."/>
            <person name="Finn R."/>
            <person name="Kale V."/>
            <person name="Holt S."/>
            <person name="Cochrane G."/>
            <person name="Meng A."/>
            <person name="Brown T."/>
            <person name="Cohen L."/>
        </authorList>
    </citation>
    <scope>NUCLEOTIDE SEQUENCE</scope>
    <source>
        <strain evidence="2">CCMP3107</strain>
    </source>
</reference>
<feature type="region of interest" description="Disordered" evidence="1">
    <location>
        <begin position="66"/>
        <end position="142"/>
    </location>
</feature>
<feature type="region of interest" description="Disordered" evidence="1">
    <location>
        <begin position="158"/>
        <end position="222"/>
    </location>
</feature>
<accession>A0A7S3UY22</accession>
<gene>
    <name evidence="2" type="ORF">HAKA00212_LOCUS6175</name>
</gene>
<feature type="compositionally biased region" description="Low complexity" evidence="1">
    <location>
        <begin position="71"/>
        <end position="80"/>
    </location>
</feature>
<feature type="compositionally biased region" description="Basic and acidic residues" evidence="1">
    <location>
        <begin position="116"/>
        <end position="125"/>
    </location>
</feature>
<organism evidence="2">
    <name type="scientific">Heterosigma akashiwo</name>
    <name type="common">Chromophytic alga</name>
    <name type="synonym">Heterosigma carterae</name>
    <dbReference type="NCBI Taxonomy" id="2829"/>
    <lineage>
        <taxon>Eukaryota</taxon>
        <taxon>Sar</taxon>
        <taxon>Stramenopiles</taxon>
        <taxon>Ochrophyta</taxon>
        <taxon>Raphidophyceae</taxon>
        <taxon>Chattonellales</taxon>
        <taxon>Chattonellaceae</taxon>
        <taxon>Heterosigma</taxon>
    </lineage>
</organism>
<feature type="region of interest" description="Disordered" evidence="1">
    <location>
        <begin position="1"/>
        <end position="35"/>
    </location>
</feature>
<dbReference type="AlphaFoldDB" id="A0A7S3UY22"/>
<evidence type="ECO:0000313" key="2">
    <source>
        <dbReference type="EMBL" id="CAE0627497.1"/>
    </source>
</evidence>